<protein>
    <submittedName>
        <fullName evidence="2">FkbM family methyltransferase</fullName>
    </submittedName>
</protein>
<dbReference type="Proteomes" id="UP000776276">
    <property type="component" value="Unassembled WGS sequence"/>
</dbReference>
<dbReference type="InterPro" id="IPR052514">
    <property type="entry name" value="SAM-dependent_MTase"/>
</dbReference>
<keyword evidence="2" id="KW-0808">Transferase</keyword>
<dbReference type="PANTHER" id="PTHR34203:SF13">
    <property type="entry name" value="EXPRESSED PROTEIN"/>
    <property type="match status" value="1"/>
</dbReference>
<dbReference type="NCBIfam" id="TIGR01444">
    <property type="entry name" value="fkbM_fam"/>
    <property type="match status" value="1"/>
</dbReference>
<accession>A0ABS6BFV0</accession>
<dbReference type="Pfam" id="PF05050">
    <property type="entry name" value="Methyltransf_21"/>
    <property type="match status" value="1"/>
</dbReference>
<dbReference type="GO" id="GO:0008168">
    <property type="term" value="F:methyltransferase activity"/>
    <property type="evidence" value="ECO:0007669"/>
    <property type="project" value="UniProtKB-KW"/>
</dbReference>
<evidence type="ECO:0000313" key="2">
    <source>
        <dbReference type="EMBL" id="MBU3077159.1"/>
    </source>
</evidence>
<dbReference type="EMBL" id="JAHKRT010000002">
    <property type="protein sequence ID" value="MBU3077159.1"/>
    <property type="molecule type" value="Genomic_DNA"/>
</dbReference>
<name>A0ABS6BFV0_9SPHN</name>
<dbReference type="InterPro" id="IPR006342">
    <property type="entry name" value="FkbM_mtfrase"/>
</dbReference>
<gene>
    <name evidence="2" type="ORF">KOF26_04700</name>
</gene>
<keyword evidence="2" id="KW-0489">Methyltransferase</keyword>
<reference evidence="2 3" key="1">
    <citation type="submission" date="2021-06" db="EMBL/GenBank/DDBJ databases">
        <title>Sphingomonas sp. XMGL2, whole genome shotgun sequencing project.</title>
        <authorList>
            <person name="Zhao G."/>
            <person name="Shen L."/>
        </authorList>
    </citation>
    <scope>NUCLEOTIDE SEQUENCE [LARGE SCALE GENOMIC DNA]</scope>
    <source>
        <strain evidence="2 3">XMGL2</strain>
    </source>
</reference>
<keyword evidence="3" id="KW-1185">Reference proteome</keyword>
<sequence>MAFSLFRRRRLKSPTLMDIASIERATRARNQIAIRGLCMNAYLGNNWGLCRVLGRYKMFVDTTDRGLSTHLMLDGFWEIWVTEALIERVRPGMIAVDVGANLGYYSVLLADLVGETGHVHAFEPNPPIADRLRESCHVNGFYSNTTIHPEPLGAEDGLPVDLVVPHGEPKNAHIRPSGHIAATGDEGISHEKAATLTTRRLDSFPELLDADLIKIDAEGAEEDIWRGMAGIFARNRPLTIILEFAAARYANPAAFLDEILAHGFRLGEIDLRQGILPRTRAEILAAPAHLDQMLMLER</sequence>
<proteinExistence type="predicted"/>
<dbReference type="RefSeq" id="WP_216320888.1">
    <property type="nucleotide sequence ID" value="NZ_JAHKRT010000002.1"/>
</dbReference>
<evidence type="ECO:0000259" key="1">
    <source>
        <dbReference type="Pfam" id="PF05050"/>
    </source>
</evidence>
<organism evidence="2 3">
    <name type="scientific">Sphingomonas quercus</name>
    <dbReference type="NCBI Taxonomy" id="2842451"/>
    <lineage>
        <taxon>Bacteria</taxon>
        <taxon>Pseudomonadati</taxon>
        <taxon>Pseudomonadota</taxon>
        <taxon>Alphaproteobacteria</taxon>
        <taxon>Sphingomonadales</taxon>
        <taxon>Sphingomonadaceae</taxon>
        <taxon>Sphingomonas</taxon>
    </lineage>
</organism>
<evidence type="ECO:0000313" key="3">
    <source>
        <dbReference type="Proteomes" id="UP000776276"/>
    </source>
</evidence>
<dbReference type="PANTHER" id="PTHR34203">
    <property type="entry name" value="METHYLTRANSFERASE, FKBM FAMILY PROTEIN"/>
    <property type="match status" value="1"/>
</dbReference>
<comment type="caution">
    <text evidence="2">The sequence shown here is derived from an EMBL/GenBank/DDBJ whole genome shotgun (WGS) entry which is preliminary data.</text>
</comment>
<feature type="domain" description="Methyltransferase FkbM" evidence="1">
    <location>
        <begin position="97"/>
        <end position="266"/>
    </location>
</feature>
<dbReference type="GO" id="GO:0032259">
    <property type="term" value="P:methylation"/>
    <property type="evidence" value="ECO:0007669"/>
    <property type="project" value="UniProtKB-KW"/>
</dbReference>